<dbReference type="Gene3D" id="1.10.8.60">
    <property type="match status" value="1"/>
</dbReference>
<evidence type="ECO:0000259" key="2">
    <source>
        <dbReference type="Pfam" id="PF08994"/>
    </source>
</evidence>
<dbReference type="InterPro" id="IPR037082">
    <property type="entry name" value="Phage_T4_Gp59_C_sf"/>
</dbReference>
<dbReference type="HAMAP" id="MF_04156">
    <property type="entry name" value="HELIC_LOADER_T4"/>
    <property type="match status" value="1"/>
</dbReference>
<evidence type="ECO:0000259" key="1">
    <source>
        <dbReference type="Pfam" id="PF08993"/>
    </source>
</evidence>
<dbReference type="Gene3D" id="1.10.220.50">
    <property type="entry name" value="Bacteriophage T4, Gp59, helicase assembly protein, C-terminal domain"/>
    <property type="match status" value="1"/>
</dbReference>
<reference evidence="3 4" key="1">
    <citation type="submission" date="2022-02" db="EMBL/GenBank/DDBJ databases">
        <authorList>
            <person name="Tian F."/>
            <person name="Li J."/>
            <person name="Li F."/>
            <person name="Tong Y."/>
        </authorList>
    </citation>
    <scope>NUCLEOTIDE SEQUENCE [LARGE SCALE GENOMIC DNA]</scope>
</reference>
<dbReference type="InterPro" id="IPR008944">
    <property type="entry name" value="Phage_T4_Gp59"/>
</dbReference>
<sequence length="219" mass="26017">MLLSLKKPPQPGRSINGYSVFCLYLMLSRHFKGNYDVIKYNWKINATEKSYLRRKDRNFFERLSKKYNLGDLSELMISNFVANPNAWIGELSDSDALSFYRKFEGKLLKSEKIFKEDVDNLLLFCENKQIKFADVISDTSKNNPWLFRMIQQNVIHYETFVMLDCLFKFITKYDTMNNIVWTNDYAPKIKAYRSLLNFDQAKIKECFIKVIQENKLLKT</sequence>
<feature type="domain" description="Bacteriophage T4 Gp59 helicase assembly protein N-terminal" evidence="1">
    <location>
        <begin position="15"/>
        <end position="107"/>
    </location>
</feature>
<evidence type="ECO:0008006" key="5">
    <source>
        <dbReference type="Google" id="ProtNLM"/>
    </source>
</evidence>
<dbReference type="EMBL" id="OM638103">
    <property type="protein sequence ID" value="UNY47054.1"/>
    <property type="molecule type" value="Genomic_DNA"/>
</dbReference>
<dbReference type="Pfam" id="PF08993">
    <property type="entry name" value="T4_Gp59_N"/>
    <property type="match status" value="1"/>
</dbReference>
<organism evidence="3 4">
    <name type="scientific">Cronobacter phage LPCS28</name>
    <dbReference type="NCBI Taxonomy" id="2924885"/>
    <lineage>
        <taxon>Viruses</taxon>
        <taxon>Duplodnaviria</taxon>
        <taxon>Heunggongvirae</taxon>
        <taxon>Uroviricota</taxon>
        <taxon>Caudoviricetes</taxon>
        <taxon>Pantevenvirales</taxon>
        <taxon>Straboviridae</taxon>
        <taxon>Nanhuvirus</taxon>
        <taxon>Nanhuvirus LPCS28</taxon>
    </lineage>
</organism>
<keyword evidence="4" id="KW-1185">Reference proteome</keyword>
<dbReference type="Pfam" id="PF08994">
    <property type="entry name" value="T4_Gp59_C"/>
    <property type="match status" value="1"/>
</dbReference>
<accession>A0AAE9GD31</accession>
<dbReference type="InterPro" id="IPR015086">
    <property type="entry name" value="Phage_T4_Gp59_C"/>
</dbReference>
<dbReference type="InterPro" id="IPR015085">
    <property type="entry name" value="Phage_T4_Gp59_N"/>
</dbReference>
<proteinExistence type="inferred from homology"/>
<name>A0AAE9GD31_9CAUD</name>
<dbReference type="SUPFAM" id="SSF48493">
    <property type="entry name" value="gene 59 helicase assembly protein"/>
    <property type="match status" value="1"/>
</dbReference>
<evidence type="ECO:0000313" key="4">
    <source>
        <dbReference type="Proteomes" id="UP000832072"/>
    </source>
</evidence>
<feature type="domain" description="Bacteriophage T4 Gp59 helicase assembly protein C-terminal" evidence="2">
    <location>
        <begin position="114"/>
        <end position="215"/>
    </location>
</feature>
<evidence type="ECO:0000313" key="3">
    <source>
        <dbReference type="EMBL" id="UNY47054.1"/>
    </source>
</evidence>
<gene>
    <name evidence="3" type="ORF">EHEKIMEA_00172</name>
</gene>
<dbReference type="InterPro" id="IPR023197">
    <property type="entry name" value="Phage_T4_Gp59_dom_sf"/>
</dbReference>
<dbReference type="Proteomes" id="UP000832072">
    <property type="component" value="Segment"/>
</dbReference>
<protein>
    <recommendedName>
        <fullName evidence="5">DNA helicase loader</fullName>
    </recommendedName>
</protein>